<dbReference type="AlphaFoldDB" id="A0A4Q7TUH8"/>
<dbReference type="EMBL" id="SHKI01000005">
    <property type="protein sequence ID" value="RZT64601.1"/>
    <property type="molecule type" value="Genomic_DNA"/>
</dbReference>
<accession>A0A4Q7TUH8</accession>
<evidence type="ECO:0000313" key="1">
    <source>
        <dbReference type="EMBL" id="RZT64601.1"/>
    </source>
</evidence>
<sequence>MNQEIDDELRAILARNLERCGPIQAHADTDGKEPE</sequence>
<proteinExistence type="predicted"/>
<name>A0A4Q7TUH8_9MICO</name>
<protein>
    <submittedName>
        <fullName evidence="1">Uncharacterized protein</fullName>
    </submittedName>
</protein>
<organism evidence="1 2">
    <name type="scientific">Leucobacter luti</name>
    <dbReference type="NCBI Taxonomy" id="340320"/>
    <lineage>
        <taxon>Bacteria</taxon>
        <taxon>Bacillati</taxon>
        <taxon>Actinomycetota</taxon>
        <taxon>Actinomycetes</taxon>
        <taxon>Micrococcales</taxon>
        <taxon>Microbacteriaceae</taxon>
        <taxon>Leucobacter</taxon>
    </lineage>
</organism>
<comment type="caution">
    <text evidence="1">The sequence shown here is derived from an EMBL/GenBank/DDBJ whole genome shotgun (WGS) entry which is preliminary data.</text>
</comment>
<dbReference type="Proteomes" id="UP000291832">
    <property type="component" value="Unassembled WGS sequence"/>
</dbReference>
<gene>
    <name evidence="1" type="ORF">EV139_2020</name>
</gene>
<reference evidence="1 2" key="1">
    <citation type="journal article" date="2015" name="Stand. Genomic Sci.">
        <title>Genomic Encyclopedia of Bacterial and Archaeal Type Strains, Phase III: the genomes of soil and plant-associated and newly described type strains.</title>
        <authorList>
            <person name="Whitman W.B."/>
            <person name="Woyke T."/>
            <person name="Klenk H.P."/>
            <person name="Zhou Y."/>
            <person name="Lilburn T.G."/>
            <person name="Beck B.J."/>
            <person name="De Vos P."/>
            <person name="Vandamme P."/>
            <person name="Eisen J.A."/>
            <person name="Garrity G."/>
            <person name="Hugenholtz P."/>
            <person name="Kyrpides N.C."/>
        </authorList>
    </citation>
    <scope>NUCLEOTIDE SEQUENCE [LARGE SCALE GENOMIC DNA]</scope>
    <source>
        <strain evidence="1 2">RF6</strain>
    </source>
</reference>
<keyword evidence="2" id="KW-1185">Reference proteome</keyword>
<evidence type="ECO:0000313" key="2">
    <source>
        <dbReference type="Proteomes" id="UP000291832"/>
    </source>
</evidence>